<dbReference type="SUPFAM" id="SSF52518">
    <property type="entry name" value="Thiamin diphosphate-binding fold (THDP-binding)"/>
    <property type="match status" value="2"/>
</dbReference>
<protein>
    <recommendedName>
        <fullName evidence="3">Pyruvate dehydrogenase E1 component</fullName>
        <ecNumber evidence="2">1.2.4.1</ecNumber>
    </recommendedName>
</protein>
<dbReference type="InterPro" id="IPR051157">
    <property type="entry name" value="PDH/Transketolase"/>
</dbReference>
<dbReference type="InterPro" id="IPR055152">
    <property type="entry name" value="Transketolase-like_C_2"/>
</dbReference>
<dbReference type="GO" id="GO:0004739">
    <property type="term" value="F:pyruvate dehydrogenase (acetyl-transferring) activity"/>
    <property type="evidence" value="ECO:0007669"/>
    <property type="project" value="UniProtKB-EC"/>
</dbReference>
<dbReference type="Pfam" id="PF00456">
    <property type="entry name" value="Transketolase_N"/>
    <property type="match status" value="1"/>
</dbReference>
<dbReference type="PIRSF" id="PIRSF000156">
    <property type="entry name" value="Pyruvate_dh_E1"/>
    <property type="match status" value="1"/>
</dbReference>
<keyword evidence="4 9" id="KW-0560">Oxidoreductase</keyword>
<keyword evidence="6 9" id="KW-0670">Pyruvate</keyword>
<keyword evidence="5" id="KW-0786">Thiamine pyrophosphate</keyword>
<dbReference type="Gene3D" id="3.40.50.920">
    <property type="match status" value="1"/>
</dbReference>
<evidence type="ECO:0000256" key="3">
    <source>
        <dbReference type="ARBA" id="ARBA00017172"/>
    </source>
</evidence>
<organism evidence="9">
    <name type="scientific">hydrothermal vent metagenome</name>
    <dbReference type="NCBI Taxonomy" id="652676"/>
    <lineage>
        <taxon>unclassified sequences</taxon>
        <taxon>metagenomes</taxon>
        <taxon>ecological metagenomes</taxon>
    </lineage>
</organism>
<dbReference type="EC" id="1.2.4.1" evidence="2"/>
<evidence type="ECO:0000256" key="6">
    <source>
        <dbReference type="ARBA" id="ARBA00023317"/>
    </source>
</evidence>
<accession>A0A3B0WEL8</accession>
<dbReference type="PROSITE" id="PS50003">
    <property type="entry name" value="PH_DOMAIN"/>
    <property type="match status" value="1"/>
</dbReference>
<dbReference type="InterPro" id="IPR009014">
    <property type="entry name" value="Transketo_C/PFOR_II"/>
</dbReference>
<comment type="cofactor">
    <cofactor evidence="1">
        <name>thiamine diphosphate</name>
        <dbReference type="ChEBI" id="CHEBI:58937"/>
    </cofactor>
</comment>
<dbReference type="Pfam" id="PF22613">
    <property type="entry name" value="Transketolase_C_1"/>
    <property type="match status" value="1"/>
</dbReference>
<dbReference type="FunFam" id="3.40.50.970:FF:000011">
    <property type="entry name" value="Pyruvate dehydrogenase E1 component"/>
    <property type="match status" value="1"/>
</dbReference>
<evidence type="ECO:0000256" key="1">
    <source>
        <dbReference type="ARBA" id="ARBA00001964"/>
    </source>
</evidence>
<dbReference type="SUPFAM" id="SSF52922">
    <property type="entry name" value="TK C-terminal domain-like"/>
    <property type="match status" value="1"/>
</dbReference>
<evidence type="ECO:0000313" key="9">
    <source>
        <dbReference type="EMBL" id="VAW49682.1"/>
    </source>
</evidence>
<dbReference type="CDD" id="cd02017">
    <property type="entry name" value="TPP_E1_EcPDC_like"/>
    <property type="match status" value="1"/>
</dbReference>
<sequence length="886" mass="99848">MSEQFIDQDPQETQEWIDALEAVVSFEGSEKAQHLIATLIEKARVHGIDMPYSANTPYINTISEEQQVNYPGNEDIETKIRAILRWNAMAIVSGANKNTSVGGHIASYASSCTLYEVGMNHFFKGPKHELGADLIFFQGHTAPGMYARSFVEGRLTEEQLRNYRQEVDGNGLSSYPHPWLMSDYWQFPTVSMGLGPLMAIYQARFMKYMEARGLAKTSGRKVWAFLGDGEMDEPESRGALQLAKREKLDNLVFVINCNLQRLDGPVRGNASIIQELEGVFRGAGWAVTKVIWGTGWDRLLQKDTSGKLVERMGEVVDGEYQAYKAKDGAFVREHFFGKYAETAALVADMSDDEIFKLTRGGHSPRKVYNAYKRAEEIKGQPSVILAKTVKGYGMGPYGESANNAHQQKKLDNDGLKHFRDRFAIPFSDDDLEKQVPFYVPDENSEAMKYMKERREALGGSLPERFDKAEPLPVPDLSVFKMLTDGTGEREMSTTMAFVRIISILLRDKTLGPRVVPIIPDEARTFGMEGLFRQVGIYDPAGQLYEPMDNDQLMWYKESSHGQVFEEGINEAGAMANWIAASTAYANYGVSMIPFYIYYSMFGFQRIGDLAWAAGDSRARGFLIGGTAGRTTLEGEGLQHQDGHNLIQYDHIPNCLSYDPTFAFEMAVIIRDGIKRMFNQKEDVFYYITAMNENYSHPAMPKGSEEDILKGLYKFKTTESKHENKVQLMGSGTIFREVIAAAEMLENEWDVAADIWGVPSFNLLRREGIETVRWNTLHPTDAPKVPFVTEKLSGAEGPFIVATDYIRDFPERIRQYVPGEYHVLGTDGFGRSDTREQLRNFFEVNRFYVVVEALKALADAGKVKPNVVLEAMTKYGIDSEKPFPLHV</sequence>
<dbReference type="InterPro" id="IPR005474">
    <property type="entry name" value="Transketolase_N"/>
</dbReference>
<dbReference type="AlphaFoldDB" id="A0A3B0WEL8"/>
<dbReference type="Gene3D" id="3.40.50.970">
    <property type="match status" value="2"/>
</dbReference>
<dbReference type="EMBL" id="UOFC01000298">
    <property type="protein sequence ID" value="VAW49682.1"/>
    <property type="molecule type" value="Genomic_DNA"/>
</dbReference>
<dbReference type="InterPro" id="IPR029061">
    <property type="entry name" value="THDP-binding"/>
</dbReference>
<gene>
    <name evidence="9" type="ORF">MNBD_GAMMA03-2176</name>
</gene>
<evidence type="ECO:0000256" key="2">
    <source>
        <dbReference type="ARBA" id="ARBA00012281"/>
    </source>
</evidence>
<evidence type="ECO:0000259" key="8">
    <source>
        <dbReference type="PROSITE" id="PS50003"/>
    </source>
</evidence>
<name>A0A3B0WEL8_9ZZZZ</name>
<reference evidence="9" key="1">
    <citation type="submission" date="2018-06" db="EMBL/GenBank/DDBJ databases">
        <authorList>
            <person name="Zhirakovskaya E."/>
        </authorList>
    </citation>
    <scope>NUCLEOTIDE SEQUENCE</scope>
</reference>
<dbReference type="PANTHER" id="PTHR43825:SF3">
    <property type="entry name" value="PYRUVATE DEHYDROGENASE E1 COMPONENT"/>
    <property type="match status" value="1"/>
</dbReference>
<proteinExistence type="predicted"/>
<evidence type="ECO:0000256" key="7">
    <source>
        <dbReference type="ARBA" id="ARBA00051231"/>
    </source>
</evidence>
<evidence type="ECO:0000256" key="5">
    <source>
        <dbReference type="ARBA" id="ARBA00023052"/>
    </source>
</evidence>
<dbReference type="InterPro" id="IPR035807">
    <property type="entry name" value="PDC_E1_N"/>
</dbReference>
<dbReference type="InterPro" id="IPR001849">
    <property type="entry name" value="PH_domain"/>
</dbReference>
<dbReference type="Pfam" id="PF17831">
    <property type="entry name" value="PDH_E1_M"/>
    <property type="match status" value="1"/>
</dbReference>
<evidence type="ECO:0000256" key="4">
    <source>
        <dbReference type="ARBA" id="ARBA00023002"/>
    </source>
</evidence>
<dbReference type="PANTHER" id="PTHR43825">
    <property type="entry name" value="PYRUVATE DEHYDROGENASE E1 COMPONENT"/>
    <property type="match status" value="1"/>
</dbReference>
<feature type="domain" description="PH" evidence="8">
    <location>
        <begin position="1"/>
        <end position="25"/>
    </location>
</feature>
<dbReference type="NCBIfam" id="TIGR00759">
    <property type="entry name" value="aceE"/>
    <property type="match status" value="1"/>
</dbReference>
<comment type="catalytic activity">
    <reaction evidence="7">
        <text>N(6)-[(R)-lipoyl]-L-lysyl-[protein] + pyruvate + H(+) = N(6)-[(R)-S(8)-acetyldihydrolipoyl]-L-lysyl-[protein] + CO2</text>
        <dbReference type="Rhea" id="RHEA:19189"/>
        <dbReference type="Rhea" id="RHEA-COMP:10474"/>
        <dbReference type="Rhea" id="RHEA-COMP:10478"/>
        <dbReference type="ChEBI" id="CHEBI:15361"/>
        <dbReference type="ChEBI" id="CHEBI:15378"/>
        <dbReference type="ChEBI" id="CHEBI:16526"/>
        <dbReference type="ChEBI" id="CHEBI:83099"/>
        <dbReference type="ChEBI" id="CHEBI:83111"/>
        <dbReference type="EC" id="1.2.4.1"/>
    </reaction>
</comment>
<dbReference type="InterPro" id="IPR004660">
    <property type="entry name" value="PDH_E1"/>
</dbReference>
<dbReference type="InterPro" id="IPR041621">
    <property type="entry name" value="PDH_E1_M"/>
</dbReference>